<dbReference type="EMBL" id="HE681722">
    <property type="protein sequence ID" value="CCG23230.1"/>
    <property type="molecule type" value="Genomic_DNA"/>
</dbReference>
<dbReference type="InterPro" id="IPR057780">
    <property type="entry name" value="Beta-prop_Vps41"/>
</dbReference>
<dbReference type="Gene3D" id="1.25.40.10">
    <property type="entry name" value="Tetratricopeptide repeat domain"/>
    <property type="match status" value="1"/>
</dbReference>
<dbReference type="GO" id="GO:0030897">
    <property type="term" value="C:HOPS complex"/>
    <property type="evidence" value="ECO:0007669"/>
    <property type="project" value="UniProtKB-UniRule"/>
</dbReference>
<dbReference type="PANTHER" id="PTHR12616:SF1">
    <property type="entry name" value="VACUOLAR PROTEIN SORTING-ASSOCIATED PROTEIN 41 HOMOLOG"/>
    <property type="match status" value="1"/>
</dbReference>
<dbReference type="Pfam" id="PF23556">
    <property type="entry name" value="TPR_Vps41"/>
    <property type="match status" value="1"/>
</dbReference>
<evidence type="ECO:0000313" key="9">
    <source>
        <dbReference type="Proteomes" id="UP000005018"/>
    </source>
</evidence>
<dbReference type="GO" id="GO:0005770">
    <property type="term" value="C:late endosome"/>
    <property type="evidence" value="ECO:0007669"/>
    <property type="project" value="UniProtKB-UniRule"/>
</dbReference>
<evidence type="ECO:0000256" key="6">
    <source>
        <dbReference type="SAM" id="MobiDB-lite"/>
    </source>
</evidence>
<dbReference type="PIRSF" id="PIRSF028921">
    <property type="entry name" value="VPS41"/>
    <property type="match status" value="1"/>
</dbReference>
<dbReference type="OrthoDB" id="244107at2759"/>
<dbReference type="PROSITE" id="PS50236">
    <property type="entry name" value="CHCR"/>
    <property type="match status" value="1"/>
</dbReference>
<dbReference type="SMART" id="SM00299">
    <property type="entry name" value="CLH"/>
    <property type="match status" value="1"/>
</dbReference>
<keyword evidence="4" id="KW-0926">Vacuole</keyword>
<dbReference type="RefSeq" id="XP_003869365.1">
    <property type="nucleotide sequence ID" value="XM_003869316.1"/>
</dbReference>
<evidence type="ECO:0000256" key="1">
    <source>
        <dbReference type="ARBA" id="ARBA00009582"/>
    </source>
</evidence>
<reference evidence="8 9" key="1">
    <citation type="journal article" date="2012" name="PLoS ONE">
        <title>Sequence and analysis of the genome of the pathogenic yeast Candida orthopsilosis.</title>
        <authorList>
            <person name="Riccombeni A."/>
            <person name="Vidanes G."/>
            <person name="Proux-Wera E."/>
            <person name="Wolfe K.H."/>
            <person name="Butler G."/>
        </authorList>
    </citation>
    <scope>NUCLEOTIDE SEQUENCE [LARGE SCALE GENOMIC DNA]</scope>
    <source>
        <strain evidence="8 9">Co 90-125</strain>
    </source>
</reference>
<evidence type="ECO:0000313" key="8">
    <source>
        <dbReference type="EMBL" id="CCG23230.1"/>
    </source>
</evidence>
<dbReference type="InterPro" id="IPR016902">
    <property type="entry name" value="Vps41"/>
</dbReference>
<proteinExistence type="inferred from homology"/>
<dbReference type="eggNOG" id="KOG2066">
    <property type="taxonomic scope" value="Eukaryota"/>
</dbReference>
<feature type="region of interest" description="Disordered" evidence="6">
    <location>
        <begin position="83"/>
        <end position="167"/>
    </location>
</feature>
<feature type="repeat" description="CHCR" evidence="5">
    <location>
        <begin position="786"/>
        <end position="939"/>
    </location>
</feature>
<evidence type="ECO:0000256" key="5">
    <source>
        <dbReference type="PROSITE-ProRule" id="PRU01006"/>
    </source>
</evidence>
<sequence>MGIGSFARIINFFRLKPHFKESKFEFINRRHTPNNDHWDIMASKKKNKTQKNGGDKNLAAIGIVDIHQEDHKGKWHDAQEEDIAHENDTNVDFGSPVVNEEGNYSSSSPQQSQNKSDTKGKEDLDEIEAEESNAQNKVIDNDEEGSSDVEQEQDEDEEDEPPKLKYSRINQLPSNFFTKDPVSSCFFHDKYFIFATHSGFIHICTNNFTAVRTFKAHRASVLSTYTDGQFFASASMDGTVVIGSIDDEKDIIAYDFQRPVHVVVLDNNYASKRSFISGGMSGKVIYSRKNWLGKKADYIIDQNNGAIVGLTIVGDLVIWMNDKGINVFHLSNRALIKVLEKPSDSPRNDLYWPRVAQPDSDRLIIAWSNYIWSLRISLKDGSTSDIKDQDSVPVLSSGMSRILPSTASISFRATQEKKVEVEHIFKLDDLICGIASYKDDLWIVLTYEPPVRKPFGEANGGKATDNNPDLKLINSTTGEVEFEEELALKNIQNLGLNDFTLGSHIDQVPKYFIISAKDGVVAQEYQLHDRLQWYLMKEDYLRAYEVSEHIVSPVKRMSFGVQYVDSLVKVDEWVKAADFLRSLLPLKEETTVDEQTSSPDEDAVAIDSGLHPKDEMRSEIISQWQTWAHIFINSGHIDILSNVIPSVSTLPAELFTKILIYWIANEPRKAYELICKWPIELYEVATVESELKKRESGLGDNNGERYSLVEGTLVKLYDKKLQPLKAVPHLVKLKDKNIVEYLSRNHILKNFVPQLPTFIELQFDNPDAISKWPIDTLGEKLSPTIDILVDHRLEIPSHDIVELFKSHPHLSFINFFYLTRLQAIDKLLVRDYGDELIELYSNYSRRDLLPFLMANDENDATQSTYDVDGAIEICQQNNFYQELIYLLGKIGENKQALNLVINKLDDPQMAIEFAKRLNDKDTWNSLINQSLDKPKFLKILIEQSDESTNPFYDPVSILTKIATKFDAGLVGEDNGELDEVHAHIYRQLSQSIIEFSKNNDLNKLINQVVLKMIDQSSQEISQFLKQSLLQGRQYDMEKNDKTSRRIANSLQNWEPITLN</sequence>
<dbReference type="PANTHER" id="PTHR12616">
    <property type="entry name" value="VACUOLAR PROTEIN SORTING VPS41"/>
    <property type="match status" value="1"/>
</dbReference>
<comment type="function">
    <text evidence="4">Required for vacuolar assembly and vacuolar traffic.</text>
</comment>
<dbReference type="InterPro" id="IPR036322">
    <property type="entry name" value="WD40_repeat_dom_sf"/>
</dbReference>
<organism evidence="8 9">
    <name type="scientific">Candida orthopsilosis (strain 90-125)</name>
    <name type="common">Yeast</name>
    <dbReference type="NCBI Taxonomy" id="1136231"/>
    <lineage>
        <taxon>Eukaryota</taxon>
        <taxon>Fungi</taxon>
        <taxon>Dikarya</taxon>
        <taxon>Ascomycota</taxon>
        <taxon>Saccharomycotina</taxon>
        <taxon>Pichiomycetes</taxon>
        <taxon>Debaryomycetaceae</taxon>
        <taxon>Candida/Lodderomyces clade</taxon>
        <taxon>Candida</taxon>
    </lineage>
</organism>
<feature type="domain" description="Vps41 beta-propeller" evidence="7">
    <location>
        <begin position="164"/>
        <end position="524"/>
    </location>
</feature>
<dbReference type="GO" id="GO:0034058">
    <property type="term" value="P:endosomal vesicle fusion"/>
    <property type="evidence" value="ECO:0007669"/>
    <property type="project" value="UniProtKB-UniRule"/>
</dbReference>
<dbReference type="GO" id="GO:0006623">
    <property type="term" value="P:protein targeting to vacuole"/>
    <property type="evidence" value="ECO:0007669"/>
    <property type="project" value="InterPro"/>
</dbReference>
<dbReference type="FunFam" id="2.130.10.10:FF:000933">
    <property type="entry name" value="Vacuolar protein sorting-associated protein 41"/>
    <property type="match status" value="1"/>
</dbReference>
<dbReference type="Gene3D" id="2.130.10.10">
    <property type="entry name" value="YVTN repeat-like/Quinoprotein amine dehydrogenase"/>
    <property type="match status" value="1"/>
</dbReference>
<dbReference type="InterPro" id="IPR015943">
    <property type="entry name" value="WD40/YVTN_repeat-like_dom_sf"/>
</dbReference>
<evidence type="ECO:0000256" key="3">
    <source>
        <dbReference type="ARBA" id="ARBA00022927"/>
    </source>
</evidence>
<dbReference type="Proteomes" id="UP000005018">
    <property type="component" value="Chromosome 4"/>
</dbReference>
<evidence type="ECO:0000256" key="2">
    <source>
        <dbReference type="ARBA" id="ARBA00022448"/>
    </source>
</evidence>
<name>H8X5Y2_CANO9</name>
<dbReference type="SUPFAM" id="SSF50978">
    <property type="entry name" value="WD40 repeat-like"/>
    <property type="match status" value="1"/>
</dbReference>
<protein>
    <recommendedName>
        <fullName evidence="4">Vacuolar protein sorting-associated protein 41</fullName>
    </recommendedName>
</protein>
<keyword evidence="3 4" id="KW-0653">Protein transport</keyword>
<keyword evidence="9" id="KW-1185">Reference proteome</keyword>
<feature type="compositionally biased region" description="Acidic residues" evidence="6">
    <location>
        <begin position="141"/>
        <end position="160"/>
    </location>
</feature>
<evidence type="ECO:0000259" key="7">
    <source>
        <dbReference type="Pfam" id="PF23411"/>
    </source>
</evidence>
<comment type="subcellular location">
    <subcellularLocation>
        <location evidence="4">Vacuole</location>
    </subcellularLocation>
</comment>
<dbReference type="GO" id="GO:0016236">
    <property type="term" value="P:macroautophagy"/>
    <property type="evidence" value="ECO:0007669"/>
    <property type="project" value="TreeGrafter"/>
</dbReference>
<dbReference type="HOGENOM" id="CLU_001285_2_1_1"/>
<dbReference type="GeneID" id="14540265"/>
<dbReference type="Pfam" id="PF23411">
    <property type="entry name" value="Beta-prop_Vps41"/>
    <property type="match status" value="1"/>
</dbReference>
<dbReference type="GO" id="GO:0000329">
    <property type="term" value="C:fungal-type vacuole membrane"/>
    <property type="evidence" value="ECO:0007669"/>
    <property type="project" value="UniProtKB-UniRule"/>
</dbReference>
<dbReference type="GO" id="GO:0009267">
    <property type="term" value="P:cellular response to starvation"/>
    <property type="evidence" value="ECO:0007669"/>
    <property type="project" value="TreeGrafter"/>
</dbReference>
<comment type="similarity">
    <text evidence="1 4">Belongs to the VPS41 family.</text>
</comment>
<accession>H8X5Y2</accession>
<evidence type="ECO:0000256" key="4">
    <source>
        <dbReference type="PIRNR" id="PIRNR028921"/>
    </source>
</evidence>
<keyword evidence="2 4" id="KW-0813">Transport</keyword>
<dbReference type="InterPro" id="IPR000547">
    <property type="entry name" value="Clathrin_H-chain/VPS_repeat"/>
</dbReference>
<dbReference type="KEGG" id="cot:CORT_0D03900"/>
<dbReference type="InterPro" id="IPR045111">
    <property type="entry name" value="Vps41/Vps8"/>
</dbReference>
<dbReference type="AlphaFoldDB" id="H8X5Y2"/>
<dbReference type="InterPro" id="IPR011990">
    <property type="entry name" value="TPR-like_helical_dom_sf"/>
</dbReference>
<gene>
    <name evidence="8" type="ORF">CORT_0D03900</name>
</gene>